<dbReference type="Pfam" id="PF21983">
    <property type="entry name" value="NikA-like"/>
    <property type="match status" value="1"/>
</dbReference>
<organism evidence="1 2">
    <name type="scientific">Falsiroseomonas frigidaquae</name>
    <dbReference type="NCBI Taxonomy" id="487318"/>
    <lineage>
        <taxon>Bacteria</taxon>
        <taxon>Pseudomonadati</taxon>
        <taxon>Pseudomonadota</taxon>
        <taxon>Alphaproteobacteria</taxon>
        <taxon>Acetobacterales</taxon>
        <taxon>Roseomonadaceae</taxon>
        <taxon>Falsiroseomonas</taxon>
    </lineage>
</organism>
<dbReference type="InterPro" id="IPR053842">
    <property type="entry name" value="NikA-like"/>
</dbReference>
<name>A0ABX1F8L6_9PROT</name>
<gene>
    <name evidence="1" type="primary">mobC</name>
    <name evidence="1" type="ORF">HB662_28660</name>
</gene>
<sequence>MSRPKKAPVDRRDDLLAVRLTSGERAELERSAGALGLTVAEFMRRRALGYRLPPLDTQTQAMASLAAALMPIGVNLNQLTRTANAGRLLPHSIEELATRITALLDGFYGPGADERGPQL</sequence>
<dbReference type="RefSeq" id="WP_168055475.1">
    <property type="nucleotide sequence ID" value="NZ_JAATJR010000015.1"/>
</dbReference>
<evidence type="ECO:0000313" key="2">
    <source>
        <dbReference type="Proteomes" id="UP000765160"/>
    </source>
</evidence>
<dbReference type="Proteomes" id="UP000765160">
    <property type="component" value="Unassembled WGS sequence"/>
</dbReference>
<comment type="caution">
    <text evidence="1">The sequence shown here is derived from an EMBL/GenBank/DDBJ whole genome shotgun (WGS) entry which is preliminary data.</text>
</comment>
<proteinExistence type="predicted"/>
<reference evidence="1 2" key="1">
    <citation type="submission" date="2020-03" db="EMBL/GenBank/DDBJ databases">
        <title>Roseomonas selenitidurans sp. nov. isolated from soil.</title>
        <authorList>
            <person name="Liu H."/>
        </authorList>
    </citation>
    <scope>NUCLEOTIDE SEQUENCE [LARGE SCALE GENOMIC DNA]</scope>
    <source>
        <strain evidence="1 2">JCM 15073</strain>
    </source>
</reference>
<keyword evidence="2" id="KW-1185">Reference proteome</keyword>
<protein>
    <submittedName>
        <fullName evidence="1">Plasmid mobilization relaxosome protein MobC</fullName>
    </submittedName>
</protein>
<dbReference type="EMBL" id="JAAVTX010000015">
    <property type="protein sequence ID" value="NKE48771.1"/>
    <property type="molecule type" value="Genomic_DNA"/>
</dbReference>
<accession>A0ABX1F8L6</accession>
<evidence type="ECO:0000313" key="1">
    <source>
        <dbReference type="EMBL" id="NKE48771.1"/>
    </source>
</evidence>